<dbReference type="EMBL" id="ADVL01000134">
    <property type="protein sequence ID" value="EFH12986.1"/>
    <property type="molecule type" value="Genomic_DNA"/>
</dbReference>
<accession>D5RI80</accession>
<feature type="non-terminal residue" evidence="2">
    <location>
        <position position="1"/>
    </location>
</feature>
<keyword evidence="3" id="KW-1185">Reference proteome</keyword>
<feature type="region of interest" description="Disordered" evidence="1">
    <location>
        <begin position="1"/>
        <end position="91"/>
    </location>
</feature>
<comment type="caution">
    <text evidence="2">The sequence shown here is derived from an EMBL/GenBank/DDBJ whole genome shotgun (WGS) entry which is preliminary data.</text>
</comment>
<reference evidence="2 3" key="1">
    <citation type="submission" date="2010-04" db="EMBL/GenBank/DDBJ databases">
        <authorList>
            <person name="Qin X."/>
            <person name="Bachman B."/>
            <person name="Battles P."/>
            <person name="Bell A."/>
            <person name="Bess C."/>
            <person name="Bickham C."/>
            <person name="Chaboub L."/>
            <person name="Chen D."/>
            <person name="Coyle M."/>
            <person name="Deiros D.R."/>
            <person name="Dinh H."/>
            <person name="Forbes L."/>
            <person name="Fowler G."/>
            <person name="Francisco L."/>
            <person name="Fu Q."/>
            <person name="Gubbala S."/>
            <person name="Hale W."/>
            <person name="Han Y."/>
            <person name="Hemphill L."/>
            <person name="Highlander S.K."/>
            <person name="Hirani K."/>
            <person name="Hogues M."/>
            <person name="Jackson L."/>
            <person name="Jakkamsetti A."/>
            <person name="Javaid M."/>
            <person name="Jiang H."/>
            <person name="Korchina V."/>
            <person name="Kovar C."/>
            <person name="Lara F."/>
            <person name="Lee S."/>
            <person name="Mata R."/>
            <person name="Mathew T."/>
            <person name="Moen C."/>
            <person name="Morales K."/>
            <person name="Munidasa M."/>
            <person name="Nazareth L."/>
            <person name="Ngo R."/>
            <person name="Nguyen L."/>
            <person name="Okwuonu G."/>
            <person name="Ongeri F."/>
            <person name="Patil S."/>
            <person name="Petrosino J."/>
            <person name="Pham C."/>
            <person name="Pham P."/>
            <person name="Pu L.-L."/>
            <person name="Puazo M."/>
            <person name="Raj R."/>
            <person name="Reid J."/>
            <person name="Rouhana J."/>
            <person name="Saada N."/>
            <person name="Shang Y."/>
            <person name="Simmons D."/>
            <person name="Thornton R."/>
            <person name="Warren J."/>
            <person name="Weissenberger G."/>
            <person name="Zhang J."/>
            <person name="Zhang L."/>
            <person name="Zhou C."/>
            <person name="Zhu D."/>
            <person name="Muzny D."/>
            <person name="Worley K."/>
            <person name="Gibbs R."/>
        </authorList>
    </citation>
    <scope>NUCLEOTIDE SEQUENCE [LARGE SCALE GENOMIC DNA]</scope>
    <source>
        <strain evidence="2 3">ATCC 49957</strain>
    </source>
</reference>
<feature type="compositionally biased region" description="Low complexity" evidence="1">
    <location>
        <begin position="1"/>
        <end position="42"/>
    </location>
</feature>
<dbReference type="HOGENOM" id="CLU_1964307_0_0_5"/>
<protein>
    <submittedName>
        <fullName evidence="2">Uncharacterized protein</fullName>
    </submittedName>
</protein>
<evidence type="ECO:0000256" key="1">
    <source>
        <dbReference type="SAM" id="MobiDB-lite"/>
    </source>
</evidence>
<gene>
    <name evidence="2" type="ORF">HMPREF0731_0790</name>
</gene>
<sequence>RLASASRRCCRASAGGASAAPPIPRQSSARPAARSSLPRPIRMAPGPPSIPLGRTGHDTTPPSDGEAGVHRTPAFPCNTRGAGLPPLQGRRNGVSGLHWAFKADASPPRASPAGHQGTVNTCLMRCG</sequence>
<organism evidence="2 3">
    <name type="scientific">Pseudoroseomonas cervicalis ATCC 49957</name>
    <dbReference type="NCBI Taxonomy" id="525371"/>
    <lineage>
        <taxon>Bacteria</taxon>
        <taxon>Pseudomonadati</taxon>
        <taxon>Pseudomonadota</taxon>
        <taxon>Alphaproteobacteria</taxon>
        <taxon>Acetobacterales</taxon>
        <taxon>Roseomonadaceae</taxon>
        <taxon>Roseomonas</taxon>
    </lineage>
</organism>
<name>D5RI80_9PROT</name>
<evidence type="ECO:0000313" key="2">
    <source>
        <dbReference type="EMBL" id="EFH12986.1"/>
    </source>
</evidence>
<evidence type="ECO:0000313" key="3">
    <source>
        <dbReference type="Proteomes" id="UP000005324"/>
    </source>
</evidence>
<dbReference type="AlphaFoldDB" id="D5RI80"/>
<dbReference type="Proteomes" id="UP000005324">
    <property type="component" value="Unassembled WGS sequence"/>
</dbReference>
<proteinExistence type="predicted"/>